<name>A0A080ZJB8_PHYNI</name>
<reference evidence="2 3" key="1">
    <citation type="submission" date="2013-11" db="EMBL/GenBank/DDBJ databases">
        <title>The Genome Sequence of Phytophthora parasitica P1976.</title>
        <authorList>
            <consortium name="The Broad Institute Genomics Platform"/>
            <person name="Russ C."/>
            <person name="Tyler B."/>
            <person name="Panabieres F."/>
            <person name="Shan W."/>
            <person name="Tripathy S."/>
            <person name="Grunwald N."/>
            <person name="Machado M."/>
            <person name="Johnson C.S."/>
            <person name="Walker B."/>
            <person name="Young S."/>
            <person name="Zeng Q."/>
            <person name="Gargeya S."/>
            <person name="Fitzgerald M."/>
            <person name="Haas B."/>
            <person name="Abouelleil A."/>
            <person name="Allen A.W."/>
            <person name="Alvarado L."/>
            <person name="Arachchi H.M."/>
            <person name="Berlin A.M."/>
            <person name="Chapman S.B."/>
            <person name="Gainer-Dewar J."/>
            <person name="Goldberg J."/>
            <person name="Griggs A."/>
            <person name="Gujja S."/>
            <person name="Hansen M."/>
            <person name="Howarth C."/>
            <person name="Imamovic A."/>
            <person name="Ireland A."/>
            <person name="Larimer J."/>
            <person name="McCowan C."/>
            <person name="Murphy C."/>
            <person name="Pearson M."/>
            <person name="Poon T.W."/>
            <person name="Priest M."/>
            <person name="Roberts A."/>
            <person name="Saif S."/>
            <person name="Shea T."/>
            <person name="Sisk P."/>
            <person name="Sykes S."/>
            <person name="Wortman J."/>
            <person name="Nusbaum C."/>
            <person name="Birren B."/>
        </authorList>
    </citation>
    <scope>NUCLEOTIDE SEQUENCE [LARGE SCALE GENOMIC DNA]</scope>
    <source>
        <strain evidence="2 3">P1976</strain>
    </source>
</reference>
<feature type="compositionally biased region" description="Polar residues" evidence="1">
    <location>
        <begin position="1"/>
        <end position="10"/>
    </location>
</feature>
<dbReference type="Proteomes" id="UP000028582">
    <property type="component" value="Unassembled WGS sequence"/>
</dbReference>
<protein>
    <submittedName>
        <fullName evidence="2">Uncharacterized protein</fullName>
    </submittedName>
</protein>
<accession>A0A080ZJB8</accession>
<dbReference type="EMBL" id="ANJA01002998">
    <property type="protein sequence ID" value="ETO66729.1"/>
    <property type="molecule type" value="Genomic_DNA"/>
</dbReference>
<organism evidence="2 3">
    <name type="scientific">Phytophthora nicotianae P1976</name>
    <dbReference type="NCBI Taxonomy" id="1317066"/>
    <lineage>
        <taxon>Eukaryota</taxon>
        <taxon>Sar</taxon>
        <taxon>Stramenopiles</taxon>
        <taxon>Oomycota</taxon>
        <taxon>Peronosporomycetes</taxon>
        <taxon>Peronosporales</taxon>
        <taxon>Peronosporaceae</taxon>
        <taxon>Phytophthora</taxon>
    </lineage>
</organism>
<evidence type="ECO:0000313" key="2">
    <source>
        <dbReference type="EMBL" id="ETO66729.1"/>
    </source>
</evidence>
<dbReference type="AlphaFoldDB" id="A0A080ZJB8"/>
<proteinExistence type="predicted"/>
<gene>
    <name evidence="2" type="ORF">F444_16195</name>
</gene>
<evidence type="ECO:0000313" key="3">
    <source>
        <dbReference type="Proteomes" id="UP000028582"/>
    </source>
</evidence>
<feature type="region of interest" description="Disordered" evidence="1">
    <location>
        <begin position="1"/>
        <end position="22"/>
    </location>
</feature>
<evidence type="ECO:0000256" key="1">
    <source>
        <dbReference type="SAM" id="MobiDB-lite"/>
    </source>
</evidence>
<comment type="caution">
    <text evidence="2">The sequence shown here is derived from an EMBL/GenBank/DDBJ whole genome shotgun (WGS) entry which is preliminary data.</text>
</comment>
<sequence length="47" mass="5406">MLHAQTTAHAFNTEHTRKTTSPTCGKYPYPYATLIEGRLRYVEHSII</sequence>